<comment type="caution">
    <text evidence="5">The sequence shown here is derived from an EMBL/GenBank/DDBJ whole genome shotgun (WGS) entry which is preliminary data.</text>
</comment>
<sequence length="242" mass="27007">ANSHTGSIAGSLDIYKSVFKQTGVIFADQIMEFIYLIKGAQYLLPLPDSDPLRAGIISGGGGFVVHLTDLCEKHGINVVDLQTEPNGPKLIEDISEHLPFYWSHNNPVDMVATNNPNAYQNVMKLMLDSDCFDVIFTMTFATFHERIKMLKPVNESGKKMKEMMMSRGGDMINQIVDGEIKLAHSQPNKKLIYVSLTPSLGNPIYDKYDENQVMVFGGNFDTGAIVLSKLHDYQRFINHSSS</sequence>
<dbReference type="GO" id="GO:0043758">
    <property type="term" value="F:acetate-CoA ligase (ADP-forming) activity"/>
    <property type="evidence" value="ECO:0007669"/>
    <property type="project" value="InterPro"/>
</dbReference>
<protein>
    <recommendedName>
        <fullName evidence="4">Ligase-CoA domain-containing protein</fullName>
    </recommendedName>
</protein>
<dbReference type="PANTHER" id="PTHR43334">
    <property type="entry name" value="ACETATE--COA LIGASE [ADP-FORMING]"/>
    <property type="match status" value="1"/>
</dbReference>
<dbReference type="AlphaFoldDB" id="X0V0U2"/>
<name>X0V0U2_9ZZZZ</name>
<feature type="domain" description="Ligase-CoA" evidence="4">
    <location>
        <begin position="56"/>
        <end position="131"/>
    </location>
</feature>
<dbReference type="EMBL" id="BARS01022972">
    <property type="protein sequence ID" value="GAG06148.1"/>
    <property type="molecule type" value="Genomic_DNA"/>
</dbReference>
<gene>
    <name evidence="5" type="ORF">S01H1_36647</name>
</gene>
<evidence type="ECO:0000256" key="1">
    <source>
        <dbReference type="ARBA" id="ARBA00022598"/>
    </source>
</evidence>
<evidence type="ECO:0000256" key="2">
    <source>
        <dbReference type="ARBA" id="ARBA00022741"/>
    </source>
</evidence>
<accession>X0V0U2</accession>
<evidence type="ECO:0000259" key="4">
    <source>
        <dbReference type="Pfam" id="PF19045"/>
    </source>
</evidence>
<organism evidence="5">
    <name type="scientific">marine sediment metagenome</name>
    <dbReference type="NCBI Taxonomy" id="412755"/>
    <lineage>
        <taxon>unclassified sequences</taxon>
        <taxon>metagenomes</taxon>
        <taxon>ecological metagenomes</taxon>
    </lineage>
</organism>
<proteinExistence type="predicted"/>
<dbReference type="GO" id="GO:0005524">
    <property type="term" value="F:ATP binding"/>
    <property type="evidence" value="ECO:0007669"/>
    <property type="project" value="UniProtKB-KW"/>
</dbReference>
<evidence type="ECO:0000256" key="3">
    <source>
        <dbReference type="ARBA" id="ARBA00022840"/>
    </source>
</evidence>
<dbReference type="Gene3D" id="3.40.50.261">
    <property type="entry name" value="Succinyl-CoA synthetase domains"/>
    <property type="match status" value="2"/>
</dbReference>
<keyword evidence="1" id="KW-0436">Ligase</keyword>
<evidence type="ECO:0000313" key="5">
    <source>
        <dbReference type="EMBL" id="GAG06148.1"/>
    </source>
</evidence>
<feature type="non-terminal residue" evidence="5">
    <location>
        <position position="1"/>
    </location>
</feature>
<keyword evidence="2" id="KW-0547">Nucleotide-binding</keyword>
<dbReference type="InterPro" id="IPR051538">
    <property type="entry name" value="Acyl-CoA_Synth/Transferase"/>
</dbReference>
<dbReference type="InterPro" id="IPR043938">
    <property type="entry name" value="Ligase_CoA_dom"/>
</dbReference>
<dbReference type="SUPFAM" id="SSF52210">
    <property type="entry name" value="Succinyl-CoA synthetase domains"/>
    <property type="match status" value="1"/>
</dbReference>
<dbReference type="InterPro" id="IPR016102">
    <property type="entry name" value="Succinyl-CoA_synth-like"/>
</dbReference>
<keyword evidence="3" id="KW-0067">ATP-binding</keyword>
<dbReference type="PANTHER" id="PTHR43334:SF1">
    <property type="entry name" value="3-HYDROXYPROPIONATE--COA LIGASE [ADP-FORMING]"/>
    <property type="match status" value="1"/>
</dbReference>
<dbReference type="Pfam" id="PF19045">
    <property type="entry name" value="Ligase_CoA_2"/>
    <property type="match status" value="1"/>
</dbReference>
<reference evidence="5" key="1">
    <citation type="journal article" date="2014" name="Front. Microbiol.">
        <title>High frequency of phylogenetically diverse reductive dehalogenase-homologous genes in deep subseafloor sedimentary metagenomes.</title>
        <authorList>
            <person name="Kawai M."/>
            <person name="Futagami T."/>
            <person name="Toyoda A."/>
            <person name="Takaki Y."/>
            <person name="Nishi S."/>
            <person name="Hori S."/>
            <person name="Arai W."/>
            <person name="Tsubouchi T."/>
            <person name="Morono Y."/>
            <person name="Uchiyama I."/>
            <person name="Ito T."/>
            <person name="Fujiyama A."/>
            <person name="Inagaki F."/>
            <person name="Takami H."/>
        </authorList>
    </citation>
    <scope>NUCLEOTIDE SEQUENCE</scope>
    <source>
        <strain evidence="5">Expedition CK06-06</strain>
    </source>
</reference>